<gene>
    <name evidence="6" type="ORF">TrRE_jg12683</name>
</gene>
<sequence length="3352" mass="378378">MPLQKYAVPPKNDPILEFSRSAPLLSKSRQGLRTELKNAEKKKNEEIQKLATAKSSYIQERLNKQMATHTFNVDRFSGGVVHYTDSIADRLKFIQRIQDDDRKRATEFEIQKGKQTYEEAEKYVFEYKKAAHLTEPREVVEKADIDREEKTPFMIESHKNSKAYIKKTQTKEDAHQSVMNAKAAATKLYQDADAAEDKVRSLAINLEKTGNSMSFEARIASRKKMLTLKDDADFLREQATVATEKADQMAKDAIDIIYADTVQPLDFEAMEGIVEPRIEAWVLCRPVNSGGLGKVFYGNFTGGEKPPLKDWIAVDKEGEEKPNLTLKPPSERIMKERLLGLKEKEKARKAELTSLFPANQSFQTNDHDIHLMVPGADRVIDVNPNAVPPLCRAWVLLSCPKSHQHCKHRHYFCSLEEKRFGVEWRQTKDTKAEMAVLKCIAAREVLLNQINLESERSVSQYFADSEIGVQEKHVRVLLTLMDRLRLVTVQTCESIIGWREAAEHQARLREDEETKAKRQKWVVTIAVSGKKLYDASPAYRSNVKRFRRDKEFPKHANDVRYLGVFNSKVEAASAYDAAMHQEAVKQGTTASRMPEKRFVLRSCGKHYAVESVTSPKYRPCEQCIAKKYDGPSEYTAAYIWNGENYLLKMASDTEFLHKNEALRQWLGEAFEFEGNPLMLAKGVDSYVSLADEGDESYPETPLGVPPTPLTAQSVRPIEPDTLNPSEFETAKVQEQINTLRGTSAPFTFSKNGSWDEGSDEVGNVSPRPNTTKGDIDTATKLAPRAPTPQGTTQRKSFGTPSSAITKYGGGVAVWGGKATLGSKFAVEMPFHPSSETGFLGGAEEKKEIDGSPRSQGSPQEKQRNEKRFFEVLEISRVAASWKQIHAEQVLNELLHHDHGGGDDALSSKHSLGHLINSAPKTRHGKLKELKGGAKTVSVMAVYKEKGAILAIEQQRKPIAHRSDQIWCRSDVGEWAGMQKTGTNIKSFDFQVKMKAEGKKKQAERVKVGALLRKEVLKDISEVNIDLIQDLIVKALELKGSRLKLDVETAELFLRKYDLWSKKALMIARVIRGFLGRVKYNVRAKLVVKKFKERMRFFKAVSSVSRGAVTDFIAKGSHKAARHITRPRHSTVQVMDGEYWLVALYSLEHRDYVHRSEDYKHQHQTPETKGERPKFTFDTETKTFKFYQGPHVVQRKRTPERLLVKAYTGVTGECLTMTIDSSTLRKKLHEQEICKLHPASEQVSKACKLEEIEIDKTLRYGNPRRDRENVGLRERQYWEPIREARLCKRIADDAVAASIRIDEQAIKAKDKMERYKKIEEEKRQELERSFMEYEEMAGRVVSDYEGWQEAIRETKKSLEFSDIALKKEMDLTQPDWSQSYDPFENGNNWKMIVQKRKMERQSKGSLARAGKARGKLFNAYFLLEGWKRKAANAIWGYETAVEKARQLKEASEYASRMSTIALDMADEVVHRIVSMLTIRVKPSIPISRGLLWVDRVWSLSHTPEARVQKKCLKNWNVIARETRTVYEPPRKFIAVRTKGRYVVTILHDQLTGYILIRAWCAGGGNGKNETPVDIPIAPDEVIEILHEQGRGDLTQPLVVKKGEMGYYNFRAIKAERRMEISRVIMGCLRLDTFRNSLTVGQLNFARVRAKLFKTLYTTIWWTDVLRGRSTGKGSKVYQEARKIGGRLVHIGVYENWGDLLFEAYDSRTGNVYTHHATLAQVTNCIRHNHAALAGYLTSVRVNRYTSSVMGVILDRLDFYLPGEEGTNGIRKFWRTEMWNEQPRLSLNLRLEDGFRGPVFEMNRRISGRTVVAKIYKNSRGDLRAVVSKGQHGVEHSRYHGDDLSLIVDKVALRRIVRMQPGLLKPKNVVELYKFVFDKLDLVESDAECLVKQDAYQTALERERAGKERMGEALKNHTKWAKLTRAPVLRELEKIVHARDDAEVHSGYTLMMKSDIEEDDQFEVVNEASWSSSNGRNFTCRICVTDNKEFVMSVRKESKIEMYGRWEGRERSEMAREDVASKAARDTEKHIKDTAAVHYLHRMREQAVSRGLLAEMKAVRRCENLKEKYVDVLREKMAKKKSCMIANARAVCRDWASRVEMDKGGGLVISSDTQKGKIWQQRSFTHHGVSEVWKYGKETSALREGRLPFGVQDNEAYLDVGTRRLRKKQADWKLGKKRFQGAGFVVKQSRARVMFKWRVGKKVKRVQPSKRGLVEREVVVKPRIMRFGDTFLTLWGEVRKWAKDPSKVEIAYLAYNPSDSSCLGVAIRGAPGFANVLASGKEGMATSEFEGTVKSFVDSVCDLTCLRATIAMNRRAARGSLALFRKEAHENDERTLLRRVVLRMLNKKTSVAFTHWVGVLRSEKQSSQAANVVTIPVEIEEKCRVMVVGMKNWTDEIRKSVGVKEGEEMGMVSRNKAIYFFDKKAKGGGKKLNTKAVQFATSGDDDGKGGGPVELYGKVVWAKLHGYEAMSALLEWDARIVKAKVEGNDRKHKHQAEHEAMRSKKRSEFIRRTKERAEKLLPHLKRACRAVECGKAQYRGDAMLSYIHALRSKVERSGYPSDREDPFCRPASQAEYSDELKRGEKAFQRTDVLRPWWLWSVCLRIHAQRCGIGHGGCGVPFCGEARRLAEGKMEGLSEEERSEVSDDVIWRAVGSIQEEWHQDMEEIERSKKATLGVPEPMDPWERKQYMIRQLKNTGRMLKGMFGARDSAAARRDMAGKDTVPGWVRGLEEERNLESMHLLVPDRRALGEAMGRGWDDDKEADDVDVGIGDEDWEIEEGDSVEGKVRSSVKVPKELVGMLFGGSGGAGGGAGGGATAGAVVRADTAESTAEGTTEGTAEMKRIMEESYLGDKFMYEWLMKRLTLGQPGILEGDGGLDEKGGLHEKGKEETDKEEDKEEENKGKKKESGGNKLKGLLGKGLLGKAKGILNGGITTGGINTGSSSVGGGLSLAGSVSSTLLANSARKFQLTRGLGELRFSMEHCRGVTRISGLVYVLTVVQEAGERGGKVNVDQKTLTREELVDQRNPALVVTCVDPMTSGSYTFKLRQSVVEGSPLFKGKERMFGLGERPQLARFVGQEAGRLFVVEEREGRKQLVIRGESNSDKLKLKIESQNETLRKLVAYQQVLESKKRKLQNECRVLRLEEHRVKMAWKREAAQRSMLVRSVQEWQGMHKEDVCALAIRPYLTCDSGLLAEIRVAFEVFDMDGNGTISHQEFQALCFELGEVMTAKELAVALAQIDLDGNGVVQFHEFATWWVTKPKGGGGGRDTQEHKMLAVKLKMLKRAKGVAARMSFASLGGGGKKAKMKKAKKDMLTPLQLSRVEEDGGKKGGGGGWGMGKLFGGGGGKKDRPGTV</sequence>
<evidence type="ECO:0000256" key="3">
    <source>
        <dbReference type="SAM" id="Coils"/>
    </source>
</evidence>
<feature type="region of interest" description="Disordered" evidence="4">
    <location>
        <begin position="835"/>
        <end position="864"/>
    </location>
</feature>
<feature type="region of interest" description="Disordered" evidence="4">
    <location>
        <begin position="3321"/>
        <end position="3352"/>
    </location>
</feature>
<dbReference type="PANTHER" id="PTHR46311:SF5">
    <property type="entry name" value="EF-HAND DOMAIN-CONTAINING PROTEIN"/>
    <property type="match status" value="1"/>
</dbReference>
<dbReference type="InterPro" id="IPR002048">
    <property type="entry name" value="EF_hand_dom"/>
</dbReference>
<dbReference type="SUPFAM" id="SSF47473">
    <property type="entry name" value="EF-hand"/>
    <property type="match status" value="1"/>
</dbReference>
<feature type="region of interest" description="Disordered" evidence="4">
    <location>
        <begin position="743"/>
        <end position="801"/>
    </location>
</feature>
<feature type="compositionally biased region" description="Polar residues" evidence="4">
    <location>
        <begin position="743"/>
        <end position="752"/>
    </location>
</feature>
<dbReference type="Proteomes" id="UP001165082">
    <property type="component" value="Unassembled WGS sequence"/>
</dbReference>
<evidence type="ECO:0000256" key="1">
    <source>
        <dbReference type="ARBA" id="ARBA00022737"/>
    </source>
</evidence>
<feature type="domain" description="EF-hand" evidence="5">
    <location>
        <begin position="3225"/>
        <end position="3260"/>
    </location>
</feature>
<accession>A0A9W7AG63</accession>
<dbReference type="PANTHER" id="PTHR46311">
    <property type="entry name" value="CALCIUM-BINDING PROTEIN 8-RELATED"/>
    <property type="match status" value="1"/>
</dbReference>
<evidence type="ECO:0000256" key="4">
    <source>
        <dbReference type="SAM" id="MobiDB-lite"/>
    </source>
</evidence>
<organism evidence="6 7">
    <name type="scientific">Triparma retinervis</name>
    <dbReference type="NCBI Taxonomy" id="2557542"/>
    <lineage>
        <taxon>Eukaryota</taxon>
        <taxon>Sar</taxon>
        <taxon>Stramenopiles</taxon>
        <taxon>Ochrophyta</taxon>
        <taxon>Bolidophyceae</taxon>
        <taxon>Parmales</taxon>
        <taxon>Triparmaceae</taxon>
        <taxon>Triparma</taxon>
    </lineage>
</organism>
<proteinExistence type="predicted"/>
<dbReference type="InterPro" id="IPR018247">
    <property type="entry name" value="EF_Hand_1_Ca_BS"/>
</dbReference>
<dbReference type="PROSITE" id="PS50222">
    <property type="entry name" value="EF_HAND_2"/>
    <property type="match status" value="2"/>
</dbReference>
<dbReference type="Pfam" id="PF13499">
    <property type="entry name" value="EF-hand_7"/>
    <property type="match status" value="1"/>
</dbReference>
<evidence type="ECO:0000313" key="6">
    <source>
        <dbReference type="EMBL" id="GMH72186.1"/>
    </source>
</evidence>
<reference evidence="6" key="1">
    <citation type="submission" date="2022-07" db="EMBL/GenBank/DDBJ databases">
        <title>Genome analysis of Parmales, a sister group of diatoms, reveals the evolutionary specialization of diatoms from phago-mixotrophs to photoautotrophs.</title>
        <authorList>
            <person name="Ban H."/>
            <person name="Sato S."/>
            <person name="Yoshikawa S."/>
            <person name="Kazumasa Y."/>
            <person name="Nakamura Y."/>
            <person name="Ichinomiya M."/>
            <person name="Saitoh K."/>
            <person name="Sato N."/>
            <person name="Blanc-Mathieu R."/>
            <person name="Endo H."/>
            <person name="Kuwata A."/>
            <person name="Ogata H."/>
        </authorList>
    </citation>
    <scope>NUCLEOTIDE SEQUENCE</scope>
</reference>
<dbReference type="GO" id="GO:0005509">
    <property type="term" value="F:calcium ion binding"/>
    <property type="evidence" value="ECO:0007669"/>
    <property type="project" value="InterPro"/>
</dbReference>
<dbReference type="SMART" id="SM00054">
    <property type="entry name" value="EFh"/>
    <property type="match status" value="2"/>
</dbReference>
<keyword evidence="1" id="KW-0677">Repeat</keyword>
<feature type="region of interest" description="Disordered" evidence="4">
    <location>
        <begin position="2870"/>
        <end position="2909"/>
    </location>
</feature>
<feature type="compositionally biased region" description="Gly residues" evidence="4">
    <location>
        <begin position="3327"/>
        <end position="3343"/>
    </location>
</feature>
<feature type="compositionally biased region" description="Basic and acidic residues" evidence="4">
    <location>
        <begin position="2875"/>
        <end position="2889"/>
    </location>
</feature>
<feature type="coiled-coil region" evidence="3">
    <location>
        <begin position="1300"/>
        <end position="1335"/>
    </location>
</feature>
<evidence type="ECO:0000256" key="2">
    <source>
        <dbReference type="ARBA" id="ARBA00022837"/>
    </source>
</evidence>
<feature type="coiled-coil region" evidence="3">
    <location>
        <begin position="29"/>
        <end position="56"/>
    </location>
</feature>
<dbReference type="GO" id="GO:0032588">
    <property type="term" value="C:trans-Golgi network membrane"/>
    <property type="evidence" value="ECO:0007669"/>
    <property type="project" value="TreeGrafter"/>
</dbReference>
<dbReference type="CDD" id="cd00051">
    <property type="entry name" value="EFh"/>
    <property type="match status" value="1"/>
</dbReference>
<keyword evidence="7" id="KW-1185">Reference proteome</keyword>
<evidence type="ECO:0000259" key="5">
    <source>
        <dbReference type="PROSITE" id="PS50222"/>
    </source>
</evidence>
<dbReference type="InterPro" id="IPR051111">
    <property type="entry name" value="Ca-binding_regulatory"/>
</dbReference>
<feature type="compositionally biased region" description="Polar residues" evidence="4">
    <location>
        <begin position="788"/>
        <end position="801"/>
    </location>
</feature>
<dbReference type="OrthoDB" id="190203at2759"/>
<feature type="domain" description="EF-hand" evidence="5">
    <location>
        <begin position="3189"/>
        <end position="3224"/>
    </location>
</feature>
<protein>
    <recommendedName>
        <fullName evidence="5">EF-hand domain-containing protein</fullName>
    </recommendedName>
</protein>
<dbReference type="Gene3D" id="1.10.238.10">
    <property type="entry name" value="EF-hand"/>
    <property type="match status" value="1"/>
</dbReference>
<keyword evidence="3" id="KW-0175">Coiled coil</keyword>
<evidence type="ECO:0000313" key="7">
    <source>
        <dbReference type="Proteomes" id="UP001165082"/>
    </source>
</evidence>
<feature type="compositionally biased region" description="Basic and acidic residues" evidence="4">
    <location>
        <begin position="2897"/>
        <end position="2907"/>
    </location>
</feature>
<dbReference type="PROSITE" id="PS00018">
    <property type="entry name" value="EF_HAND_1"/>
    <property type="match status" value="2"/>
</dbReference>
<dbReference type="InterPro" id="IPR011992">
    <property type="entry name" value="EF-hand-dom_pair"/>
</dbReference>
<dbReference type="EMBL" id="BRXZ01001480">
    <property type="protein sequence ID" value="GMH72186.1"/>
    <property type="molecule type" value="Genomic_DNA"/>
</dbReference>
<comment type="caution">
    <text evidence="6">The sequence shown here is derived from an EMBL/GenBank/DDBJ whole genome shotgun (WGS) entry which is preliminary data.</text>
</comment>
<name>A0A9W7AG63_9STRA</name>
<keyword evidence="2" id="KW-0106">Calcium</keyword>